<feature type="compositionally biased region" description="Acidic residues" evidence="1">
    <location>
        <begin position="341"/>
        <end position="350"/>
    </location>
</feature>
<feature type="compositionally biased region" description="Low complexity" evidence="1">
    <location>
        <begin position="248"/>
        <end position="260"/>
    </location>
</feature>
<proteinExistence type="predicted"/>
<accession>A0AAN5D4X6</accession>
<evidence type="ECO:0000313" key="2">
    <source>
        <dbReference type="EMBL" id="GMR56479.1"/>
    </source>
</evidence>
<dbReference type="AlphaFoldDB" id="A0AAN5D4X6"/>
<evidence type="ECO:0000313" key="3">
    <source>
        <dbReference type="Proteomes" id="UP001328107"/>
    </source>
</evidence>
<protein>
    <submittedName>
        <fullName evidence="2">Uncharacterized protein</fullName>
    </submittedName>
</protein>
<keyword evidence="3" id="KW-1185">Reference proteome</keyword>
<evidence type="ECO:0000256" key="1">
    <source>
        <dbReference type="SAM" id="MobiDB-lite"/>
    </source>
</evidence>
<sequence>YVCKDKLEEVKTVHDCLESDTTDPLSDCSKVCEVTEHVPLRLDSTATAPVNPNVPAEGTGPLCGKQMCVLKCAREQLNKQCAGAGDLFKEIARHQVEIGWDMLQAQSENTNDTASQLVALSYLANIPEKCVYLTNLETFDKEIGGDMMKKQEMQPGMEFSNDTSIETESSPDSSPVMDGFDPSLFEFAPVLEPDVPLGPPKEDGFTTSTTTVMADVLPEEDVKIIGEASANTTQFGVSFAEAVMQNTPSTTTSGASLAAAVDSPTDTMGKTEEGVHAQPKPSEEAPSTTGETDASIDDTAETTDSSIDKESVMGTRPVTSEPSNAESETSGLIPSRPVTEEDKDAVEEEAGPGKSTVIRFTTNGNTDEIAAGAVGIQVSSTEEEKVKTEEGTAGGDSKTSDSVDEKAEEAEKGEDEEMADGMGDEVEKEVEEGATGKDSEGAEMSTESTIVVDDENESELEANTVSPVTEKAKVNSAPASISSATAMVALVAVMFF</sequence>
<reference evidence="3" key="1">
    <citation type="submission" date="2022-10" db="EMBL/GenBank/DDBJ databases">
        <title>Genome assembly of Pristionchus species.</title>
        <authorList>
            <person name="Yoshida K."/>
            <person name="Sommer R.J."/>
        </authorList>
    </citation>
    <scope>NUCLEOTIDE SEQUENCE [LARGE SCALE GENOMIC DNA]</scope>
    <source>
        <strain evidence="3">RS5460</strain>
    </source>
</reference>
<gene>
    <name evidence="2" type="ORF">PMAYCL1PPCAC_26674</name>
</gene>
<dbReference type="EMBL" id="BTRK01000006">
    <property type="protein sequence ID" value="GMR56479.1"/>
    <property type="molecule type" value="Genomic_DNA"/>
</dbReference>
<feature type="compositionally biased region" description="Polar residues" evidence="1">
    <location>
        <begin position="317"/>
        <end position="332"/>
    </location>
</feature>
<dbReference type="Proteomes" id="UP001328107">
    <property type="component" value="Unassembled WGS sequence"/>
</dbReference>
<feature type="region of interest" description="Disordered" evidence="1">
    <location>
        <begin position="248"/>
        <end position="467"/>
    </location>
</feature>
<dbReference type="PANTHER" id="PTHR37442">
    <property type="entry name" value="F18A1.7 PROTEIN-RELATED"/>
    <property type="match status" value="1"/>
</dbReference>
<feature type="compositionally biased region" description="Acidic residues" evidence="1">
    <location>
        <begin position="406"/>
        <end position="432"/>
    </location>
</feature>
<dbReference type="PANTHER" id="PTHR37442:SF1">
    <property type="entry name" value="CHONDROITIN PROTEOGLYCAN 4 DOMAIN-CONTAINING PROTEIN"/>
    <property type="match status" value="1"/>
</dbReference>
<organism evidence="2 3">
    <name type="scientific">Pristionchus mayeri</name>
    <dbReference type="NCBI Taxonomy" id="1317129"/>
    <lineage>
        <taxon>Eukaryota</taxon>
        <taxon>Metazoa</taxon>
        <taxon>Ecdysozoa</taxon>
        <taxon>Nematoda</taxon>
        <taxon>Chromadorea</taxon>
        <taxon>Rhabditida</taxon>
        <taxon>Rhabditina</taxon>
        <taxon>Diplogasteromorpha</taxon>
        <taxon>Diplogasteroidea</taxon>
        <taxon>Neodiplogasteridae</taxon>
        <taxon>Pristionchus</taxon>
    </lineage>
</organism>
<dbReference type="InterPro" id="IPR053123">
    <property type="entry name" value="CPG4-like"/>
</dbReference>
<feature type="non-terminal residue" evidence="2">
    <location>
        <position position="1"/>
    </location>
</feature>
<name>A0AAN5D4X6_9BILA</name>
<comment type="caution">
    <text evidence="2">The sequence shown here is derived from an EMBL/GenBank/DDBJ whole genome shotgun (WGS) entry which is preliminary data.</text>
</comment>